<dbReference type="eggNOG" id="COG0818">
    <property type="taxonomic scope" value="Bacteria"/>
</dbReference>
<evidence type="ECO:0000256" key="18">
    <source>
        <dbReference type="PIRSR" id="PIRSR600829-4"/>
    </source>
</evidence>
<keyword evidence="5" id="KW-0808">Transferase</keyword>
<dbReference type="GO" id="GO:0016301">
    <property type="term" value="F:kinase activity"/>
    <property type="evidence" value="ECO:0007669"/>
    <property type="project" value="UniProtKB-KW"/>
</dbReference>
<evidence type="ECO:0000256" key="12">
    <source>
        <dbReference type="ARBA" id="ARBA00023136"/>
    </source>
</evidence>
<protein>
    <submittedName>
        <fullName evidence="21">PAP2 family protein</fullName>
    </submittedName>
</protein>
<dbReference type="Gene3D" id="1.10.287.3610">
    <property type="match status" value="1"/>
</dbReference>
<dbReference type="Pfam" id="PF01219">
    <property type="entry name" value="DAGK_prokar"/>
    <property type="match status" value="1"/>
</dbReference>
<evidence type="ECO:0000256" key="19">
    <source>
        <dbReference type="SAM" id="Phobius"/>
    </source>
</evidence>
<evidence type="ECO:0000313" key="22">
    <source>
        <dbReference type="Proteomes" id="UP000010420"/>
    </source>
</evidence>
<proteinExistence type="inferred from homology"/>
<keyword evidence="3" id="KW-1003">Cell membrane</keyword>
<evidence type="ECO:0000256" key="13">
    <source>
        <dbReference type="ARBA" id="ARBA00023209"/>
    </source>
</evidence>
<evidence type="ECO:0000313" key="21">
    <source>
        <dbReference type="EMBL" id="EKY22726.1"/>
    </source>
</evidence>
<sequence>MEMRKLLESFNHAIDGVIDAVRTQRNMKIHIISAMAVLIACFFFDISKAEFLALAITITMVITAELVNTAVEAVVDLNTNYYHPLAKVAKNTAAGAVLVTAINALLVGYIVFWDKLSNFSYGVIHKIKHSEPYMIFIALVIVVLTVVIVKAVFGEGTPLKGGMPSGHSALAFSISTAIALITEKSICIILAYLMAFITAQSRVDSEVHSVFEVVVGGILGVLLTLLIFTIFKL</sequence>
<dbReference type="GO" id="GO:0005886">
    <property type="term" value="C:plasma membrane"/>
    <property type="evidence" value="ECO:0007669"/>
    <property type="project" value="UniProtKB-SubCell"/>
</dbReference>
<dbReference type="PATRIC" id="fig|545697.3.peg.3026"/>
<dbReference type="PANTHER" id="PTHR34299:SF1">
    <property type="entry name" value="DIACYLGLYCEROL KINASE"/>
    <property type="match status" value="1"/>
</dbReference>
<keyword evidence="8" id="KW-0418">Kinase</keyword>
<keyword evidence="12 19" id="KW-0472">Membrane</keyword>
<dbReference type="RefSeq" id="WP_005215648.1">
    <property type="nucleotide sequence ID" value="NZ_KB291705.1"/>
</dbReference>
<dbReference type="GO" id="GO:0005524">
    <property type="term" value="F:ATP binding"/>
    <property type="evidence" value="ECO:0007669"/>
    <property type="project" value="UniProtKB-KW"/>
</dbReference>
<evidence type="ECO:0000256" key="15">
    <source>
        <dbReference type="PIRSR" id="PIRSR600829-1"/>
    </source>
</evidence>
<dbReference type="PROSITE" id="PS01069">
    <property type="entry name" value="DAGK_PROKAR"/>
    <property type="match status" value="1"/>
</dbReference>
<dbReference type="CDD" id="cd14266">
    <property type="entry name" value="UDPK_IM_PAP2_like"/>
    <property type="match status" value="1"/>
</dbReference>
<feature type="transmembrane region" description="Helical" evidence="19">
    <location>
        <begin position="27"/>
        <end position="44"/>
    </location>
</feature>
<keyword evidence="18" id="KW-0479">Metal-binding</keyword>
<reference evidence="21 22" key="1">
    <citation type="submission" date="2012-05" db="EMBL/GenBank/DDBJ databases">
        <authorList>
            <person name="Weinstock G."/>
            <person name="Sodergren E."/>
            <person name="Lobos E.A."/>
            <person name="Fulton L."/>
            <person name="Fulton R."/>
            <person name="Courtney L."/>
            <person name="Fronick C."/>
            <person name="O'Laughlin M."/>
            <person name="Godfrey J."/>
            <person name="Wilson R.M."/>
            <person name="Miner T."/>
            <person name="Farmer C."/>
            <person name="Delehaunty K."/>
            <person name="Cordes M."/>
            <person name="Minx P."/>
            <person name="Tomlinson C."/>
            <person name="Chen J."/>
            <person name="Wollam A."/>
            <person name="Pepin K.H."/>
            <person name="Bhonagiri V."/>
            <person name="Zhang X."/>
            <person name="Suruliraj S."/>
            <person name="Warren W."/>
            <person name="Mitreva M."/>
            <person name="Mardis E.R."/>
            <person name="Wilson R.K."/>
        </authorList>
    </citation>
    <scope>NUCLEOTIDE SEQUENCE [LARGE SCALE GENOMIC DNA]</scope>
    <source>
        <strain evidence="21 22">DSM 1785</strain>
    </source>
</reference>
<keyword evidence="9 17" id="KW-0067">ATP-binding</keyword>
<dbReference type="OrthoDB" id="9789934at2"/>
<feature type="transmembrane region" description="Helical" evidence="19">
    <location>
        <begin position="133"/>
        <end position="153"/>
    </location>
</feature>
<feature type="transmembrane region" description="Helical" evidence="19">
    <location>
        <begin position="173"/>
        <end position="197"/>
    </location>
</feature>
<evidence type="ECO:0000256" key="14">
    <source>
        <dbReference type="ARBA" id="ARBA00023264"/>
    </source>
</evidence>
<comment type="subcellular location">
    <subcellularLocation>
        <location evidence="1">Cell membrane</location>
        <topology evidence="1">Multi-pass membrane protein</topology>
    </subcellularLocation>
</comment>
<dbReference type="InterPro" id="IPR036938">
    <property type="entry name" value="PAP2/HPO_sf"/>
</dbReference>
<evidence type="ECO:0000256" key="5">
    <source>
        <dbReference type="ARBA" id="ARBA00022679"/>
    </source>
</evidence>
<evidence type="ECO:0000256" key="3">
    <source>
        <dbReference type="ARBA" id="ARBA00022475"/>
    </source>
</evidence>
<feature type="binding site" evidence="16">
    <location>
        <position position="65"/>
    </location>
    <ligand>
        <name>substrate</name>
    </ligand>
</feature>
<dbReference type="STRING" id="545697.HMPREF0216_03090"/>
<dbReference type="GO" id="GO:0008654">
    <property type="term" value="P:phospholipid biosynthetic process"/>
    <property type="evidence" value="ECO:0007669"/>
    <property type="project" value="UniProtKB-KW"/>
</dbReference>
<name>L1Q495_9CLOT</name>
<evidence type="ECO:0000256" key="7">
    <source>
        <dbReference type="ARBA" id="ARBA00022741"/>
    </source>
</evidence>
<keyword evidence="22" id="KW-1185">Reference proteome</keyword>
<dbReference type="PANTHER" id="PTHR34299">
    <property type="entry name" value="DIACYLGLYCEROL KINASE"/>
    <property type="match status" value="1"/>
</dbReference>
<evidence type="ECO:0000259" key="20">
    <source>
        <dbReference type="SMART" id="SM00014"/>
    </source>
</evidence>
<feature type="transmembrane region" description="Helical" evidence="19">
    <location>
        <begin position="91"/>
        <end position="112"/>
    </location>
</feature>
<keyword evidence="4" id="KW-0444">Lipid biosynthesis</keyword>
<evidence type="ECO:0000256" key="11">
    <source>
        <dbReference type="ARBA" id="ARBA00023098"/>
    </source>
</evidence>
<evidence type="ECO:0000256" key="16">
    <source>
        <dbReference type="PIRSR" id="PIRSR600829-2"/>
    </source>
</evidence>
<dbReference type="AlphaFoldDB" id="L1Q495"/>
<evidence type="ECO:0000256" key="2">
    <source>
        <dbReference type="ARBA" id="ARBA00005967"/>
    </source>
</evidence>
<dbReference type="Proteomes" id="UP000010420">
    <property type="component" value="Unassembled WGS sequence"/>
</dbReference>
<dbReference type="SMART" id="SM00014">
    <property type="entry name" value="acidPPc"/>
    <property type="match status" value="1"/>
</dbReference>
<dbReference type="InterPro" id="IPR000829">
    <property type="entry name" value="DAGK"/>
</dbReference>
<dbReference type="SUPFAM" id="SSF48317">
    <property type="entry name" value="Acid phosphatase/Vanadium-dependent haloperoxidase"/>
    <property type="match status" value="1"/>
</dbReference>
<accession>L1Q495</accession>
<dbReference type="EMBL" id="AMEZ01000120">
    <property type="protein sequence ID" value="EKY22726.1"/>
    <property type="molecule type" value="Genomic_DNA"/>
</dbReference>
<feature type="binding site" evidence="18">
    <location>
        <position position="72"/>
    </location>
    <ligand>
        <name>a divalent metal cation</name>
        <dbReference type="ChEBI" id="CHEBI:60240"/>
    </ligand>
</feature>
<dbReference type="CDD" id="cd03383">
    <property type="entry name" value="PAP2_diacylglycerolkinase"/>
    <property type="match status" value="1"/>
</dbReference>
<keyword evidence="14" id="KW-1208">Phospholipid metabolism</keyword>
<evidence type="ECO:0000256" key="4">
    <source>
        <dbReference type="ARBA" id="ARBA00022516"/>
    </source>
</evidence>
<keyword evidence="7 17" id="KW-0547">Nucleotide-binding</keyword>
<evidence type="ECO:0000256" key="9">
    <source>
        <dbReference type="ARBA" id="ARBA00022840"/>
    </source>
</evidence>
<organism evidence="21 22">
    <name type="scientific">Clostridium celatum DSM 1785</name>
    <dbReference type="NCBI Taxonomy" id="545697"/>
    <lineage>
        <taxon>Bacteria</taxon>
        <taxon>Bacillati</taxon>
        <taxon>Bacillota</taxon>
        <taxon>Clostridia</taxon>
        <taxon>Eubacteriales</taxon>
        <taxon>Clostridiaceae</taxon>
        <taxon>Clostridium</taxon>
    </lineage>
</organism>
<evidence type="ECO:0000256" key="8">
    <source>
        <dbReference type="ARBA" id="ARBA00022777"/>
    </source>
</evidence>
<dbReference type="HOGENOM" id="CLU_101368_0_0_9"/>
<comment type="similarity">
    <text evidence="2">Belongs to the bacterial diacylglycerol kinase family.</text>
</comment>
<evidence type="ECO:0000256" key="17">
    <source>
        <dbReference type="PIRSR" id="PIRSR600829-3"/>
    </source>
</evidence>
<keyword evidence="6 19" id="KW-0812">Transmembrane</keyword>
<feature type="domain" description="Phosphatidic acid phosphatase type 2/haloperoxidase" evidence="20">
    <location>
        <begin position="133"/>
        <end position="228"/>
    </location>
</feature>
<dbReference type="GO" id="GO:0046872">
    <property type="term" value="F:metal ion binding"/>
    <property type="evidence" value="ECO:0007669"/>
    <property type="project" value="UniProtKB-KW"/>
</dbReference>
<keyword evidence="10 19" id="KW-1133">Transmembrane helix</keyword>
<dbReference type="Gene3D" id="1.20.144.10">
    <property type="entry name" value="Phosphatidic acid phosphatase type 2/haloperoxidase"/>
    <property type="match status" value="1"/>
</dbReference>
<feature type="active site" description="Proton acceptor" evidence="15">
    <location>
        <position position="65"/>
    </location>
</feature>
<gene>
    <name evidence="21" type="ORF">HMPREF0216_03090</name>
</gene>
<keyword evidence="18" id="KW-0460">Magnesium</keyword>
<feature type="transmembrane region" description="Helical" evidence="19">
    <location>
        <begin position="51"/>
        <end position="71"/>
    </location>
</feature>
<dbReference type="eggNOG" id="COG0671">
    <property type="taxonomic scope" value="Bacteria"/>
</dbReference>
<feature type="transmembrane region" description="Helical" evidence="19">
    <location>
        <begin position="209"/>
        <end position="231"/>
    </location>
</feature>
<evidence type="ECO:0000256" key="1">
    <source>
        <dbReference type="ARBA" id="ARBA00004651"/>
    </source>
</evidence>
<dbReference type="Pfam" id="PF01569">
    <property type="entry name" value="PAP2"/>
    <property type="match status" value="1"/>
</dbReference>
<feature type="binding site" evidence="17">
    <location>
        <position position="72"/>
    </location>
    <ligand>
        <name>ATP</name>
        <dbReference type="ChEBI" id="CHEBI:30616"/>
    </ligand>
</feature>
<dbReference type="InterPro" id="IPR036945">
    <property type="entry name" value="DAGK_sf"/>
</dbReference>
<evidence type="ECO:0000256" key="10">
    <source>
        <dbReference type="ARBA" id="ARBA00022989"/>
    </source>
</evidence>
<dbReference type="InterPro" id="IPR000326">
    <property type="entry name" value="PAP2/HPO"/>
</dbReference>
<keyword evidence="13" id="KW-0594">Phospholipid biosynthesis</keyword>
<keyword evidence="11" id="KW-0443">Lipid metabolism</keyword>
<comment type="cofactor">
    <cofactor evidence="18">
        <name>Mg(2+)</name>
        <dbReference type="ChEBI" id="CHEBI:18420"/>
    </cofactor>
    <text evidence="18">Mn(2+), Zn(2+), Cd(2+) and Co(2+) support activity to lesser extents.</text>
</comment>
<comment type="caution">
    <text evidence="21">The sequence shown here is derived from an EMBL/GenBank/DDBJ whole genome shotgun (WGS) entry which is preliminary data.</text>
</comment>
<evidence type="ECO:0000256" key="6">
    <source>
        <dbReference type="ARBA" id="ARBA00022692"/>
    </source>
</evidence>